<dbReference type="RefSeq" id="WP_310231980.1">
    <property type="nucleotide sequence ID" value="NZ_JAVDWO010000001.1"/>
</dbReference>
<evidence type="ECO:0000256" key="1">
    <source>
        <dbReference type="SAM" id="Phobius"/>
    </source>
</evidence>
<feature type="transmembrane region" description="Helical" evidence="1">
    <location>
        <begin position="65"/>
        <end position="84"/>
    </location>
</feature>
<reference evidence="2 3" key="1">
    <citation type="submission" date="2023-07" db="EMBL/GenBank/DDBJ databases">
        <title>Sorghum-associated microbial communities from plants grown in Nebraska, USA.</title>
        <authorList>
            <person name="Schachtman D."/>
        </authorList>
    </citation>
    <scope>NUCLEOTIDE SEQUENCE [LARGE SCALE GENOMIC DNA]</scope>
    <source>
        <strain evidence="2 3">4099</strain>
    </source>
</reference>
<gene>
    <name evidence="2" type="ORF">J2W68_000290</name>
</gene>
<proteinExistence type="predicted"/>
<comment type="caution">
    <text evidence="2">The sequence shown here is derived from an EMBL/GenBank/DDBJ whole genome shotgun (WGS) entry which is preliminary data.</text>
</comment>
<organism evidence="2 3">
    <name type="scientific">Luteimonas terrae</name>
    <dbReference type="NCBI Taxonomy" id="1530191"/>
    <lineage>
        <taxon>Bacteria</taxon>
        <taxon>Pseudomonadati</taxon>
        <taxon>Pseudomonadota</taxon>
        <taxon>Gammaproteobacteria</taxon>
        <taxon>Lysobacterales</taxon>
        <taxon>Lysobacteraceae</taxon>
        <taxon>Luteimonas</taxon>
    </lineage>
</organism>
<dbReference type="Proteomes" id="UP001256588">
    <property type="component" value="Unassembled WGS sequence"/>
</dbReference>
<accession>A0ABU1XS68</accession>
<evidence type="ECO:0008006" key="4">
    <source>
        <dbReference type="Google" id="ProtNLM"/>
    </source>
</evidence>
<protein>
    <recommendedName>
        <fullName evidence="4">DUF1449 family protein</fullName>
    </recommendedName>
</protein>
<keyword evidence="1" id="KW-0812">Transmembrane</keyword>
<dbReference type="EMBL" id="JAVDWO010000001">
    <property type="protein sequence ID" value="MDR7191588.1"/>
    <property type="molecule type" value="Genomic_DNA"/>
</dbReference>
<keyword evidence="1" id="KW-1133">Transmembrane helix</keyword>
<name>A0ABU1XS68_9GAMM</name>
<evidence type="ECO:0000313" key="2">
    <source>
        <dbReference type="EMBL" id="MDR7191588.1"/>
    </source>
</evidence>
<feature type="transmembrane region" description="Helical" evidence="1">
    <location>
        <begin position="96"/>
        <end position="121"/>
    </location>
</feature>
<evidence type="ECO:0000313" key="3">
    <source>
        <dbReference type="Proteomes" id="UP001256588"/>
    </source>
</evidence>
<keyword evidence="1" id="KW-0472">Membrane</keyword>
<feature type="transmembrane region" description="Helical" evidence="1">
    <location>
        <begin position="14"/>
        <end position="35"/>
    </location>
</feature>
<sequence>MAEFTSTALGYPTLVYSIVLAFCTVYWLLAATGLVDLDLDGLDAVELGDTSGLAGMLGRLGLDRLPLMLVVTLVAFIAWFLTYFTHLLVLGQFASWLRWLVGSGVALVAFVASVFIASAVLRPLRRWLLSRRTPAQQSLLGQVAVVRTAQVSERAGMADVDDGGAGLILQVRADAGVELHRGDRVVLVAFDAAAHAWRVLPETQYQTL</sequence>
<keyword evidence="3" id="KW-1185">Reference proteome</keyword>